<comment type="caution">
    <text evidence="1">The sequence shown here is derived from an EMBL/GenBank/DDBJ whole genome shotgun (WGS) entry which is preliminary data.</text>
</comment>
<name>A0A4C1TP31_EUMVA</name>
<sequence length="389" mass="44351">MFLDMANECLELGYFPCARKVPAIKIIPKPGKDDYARPKSHQPINLLPLLGKTVKRSLTPPIALYTKAISDTALKTLLLVYKCSVNLYGMVQGYLRDREVIERYPGRKCRKTFANDVVLVFSRQMTSPVEEDTFRTLAHVYCWRFKTKLKCAPSKTNSMVLTIKFKCDDPVVDINREQAYSAICSVYLGTGDREAWLAEDTRRCSAQRRSQGMLGSLYSLPTFCADPLKAASSRYQSMRSSLCMSRAAHLYRQKPNREQGQHGPYGMTRRRGDLVLDATIQSFLDGLLGGDDRAVKSYNKGEKQRDLFEIIVESRVVCLFWVRAYARIAGKEPAIKFARRATLTKYTAVNYNKFPLYYTKKVIRAVNLDESQKRYAERGTGEINKSLFP</sequence>
<protein>
    <submittedName>
        <fullName evidence="1">Uncharacterized protein</fullName>
    </submittedName>
</protein>
<gene>
    <name evidence="1" type="ORF">EVAR_93914_1</name>
</gene>
<dbReference type="AlphaFoldDB" id="A0A4C1TP31"/>
<dbReference type="Proteomes" id="UP000299102">
    <property type="component" value="Unassembled WGS sequence"/>
</dbReference>
<accession>A0A4C1TP31</accession>
<proteinExistence type="predicted"/>
<organism evidence="1 2">
    <name type="scientific">Eumeta variegata</name>
    <name type="common">Bagworm moth</name>
    <name type="synonym">Eumeta japonica</name>
    <dbReference type="NCBI Taxonomy" id="151549"/>
    <lineage>
        <taxon>Eukaryota</taxon>
        <taxon>Metazoa</taxon>
        <taxon>Ecdysozoa</taxon>
        <taxon>Arthropoda</taxon>
        <taxon>Hexapoda</taxon>
        <taxon>Insecta</taxon>
        <taxon>Pterygota</taxon>
        <taxon>Neoptera</taxon>
        <taxon>Endopterygota</taxon>
        <taxon>Lepidoptera</taxon>
        <taxon>Glossata</taxon>
        <taxon>Ditrysia</taxon>
        <taxon>Tineoidea</taxon>
        <taxon>Psychidae</taxon>
        <taxon>Oiketicinae</taxon>
        <taxon>Eumeta</taxon>
    </lineage>
</organism>
<evidence type="ECO:0000313" key="2">
    <source>
        <dbReference type="Proteomes" id="UP000299102"/>
    </source>
</evidence>
<keyword evidence="2" id="KW-1185">Reference proteome</keyword>
<dbReference type="EMBL" id="BGZK01000074">
    <property type="protein sequence ID" value="GBP15726.1"/>
    <property type="molecule type" value="Genomic_DNA"/>
</dbReference>
<dbReference type="OrthoDB" id="411823at2759"/>
<evidence type="ECO:0000313" key="1">
    <source>
        <dbReference type="EMBL" id="GBP15726.1"/>
    </source>
</evidence>
<reference evidence="1 2" key="1">
    <citation type="journal article" date="2019" name="Commun. Biol.">
        <title>The bagworm genome reveals a unique fibroin gene that provides high tensile strength.</title>
        <authorList>
            <person name="Kono N."/>
            <person name="Nakamura H."/>
            <person name="Ohtoshi R."/>
            <person name="Tomita M."/>
            <person name="Numata K."/>
            <person name="Arakawa K."/>
        </authorList>
    </citation>
    <scope>NUCLEOTIDE SEQUENCE [LARGE SCALE GENOMIC DNA]</scope>
</reference>